<comment type="caution">
    <text evidence="1">The sequence shown here is derived from an EMBL/GenBank/DDBJ whole genome shotgun (WGS) entry which is preliminary data.</text>
</comment>
<gene>
    <name evidence="1" type="ORF">QAD02_020673</name>
</gene>
<name>A0ACC2PMQ2_9HYME</name>
<evidence type="ECO:0000313" key="2">
    <source>
        <dbReference type="Proteomes" id="UP001239111"/>
    </source>
</evidence>
<evidence type="ECO:0000313" key="1">
    <source>
        <dbReference type="EMBL" id="KAJ8684880.1"/>
    </source>
</evidence>
<dbReference type="EMBL" id="CM056741">
    <property type="protein sequence ID" value="KAJ8684880.1"/>
    <property type="molecule type" value="Genomic_DNA"/>
</dbReference>
<accession>A0ACC2PMQ2</accession>
<sequence length="168" mass="18493">MQTIPVEIERVREQTNQSAAVPPPLSTPPPSATTGRQDERGPPRSPTPPPPSSATRDTGEPVRFLRRPHELPPVRDSGAEGTTTLPRPFPVLPQVRRLEAPAAEQSGVEVVAASAPDQPPATVAPPTPYHLQRYCESLVTRNDHVFVANALSYECIERSLRKQVRYLW</sequence>
<proteinExistence type="predicted"/>
<protein>
    <submittedName>
        <fullName evidence="1">Uncharacterized protein</fullName>
    </submittedName>
</protein>
<dbReference type="Proteomes" id="UP001239111">
    <property type="component" value="Chromosome 1"/>
</dbReference>
<keyword evidence="2" id="KW-1185">Reference proteome</keyword>
<reference evidence="1" key="1">
    <citation type="submission" date="2023-04" db="EMBL/GenBank/DDBJ databases">
        <title>A chromosome-level genome assembly of the parasitoid wasp Eretmocerus hayati.</title>
        <authorList>
            <person name="Zhong Y."/>
            <person name="Liu S."/>
            <person name="Liu Y."/>
        </authorList>
    </citation>
    <scope>NUCLEOTIDE SEQUENCE</scope>
    <source>
        <strain evidence="1">ZJU_SS_LIU_2023</strain>
    </source>
</reference>
<organism evidence="1 2">
    <name type="scientific">Eretmocerus hayati</name>
    <dbReference type="NCBI Taxonomy" id="131215"/>
    <lineage>
        <taxon>Eukaryota</taxon>
        <taxon>Metazoa</taxon>
        <taxon>Ecdysozoa</taxon>
        <taxon>Arthropoda</taxon>
        <taxon>Hexapoda</taxon>
        <taxon>Insecta</taxon>
        <taxon>Pterygota</taxon>
        <taxon>Neoptera</taxon>
        <taxon>Endopterygota</taxon>
        <taxon>Hymenoptera</taxon>
        <taxon>Apocrita</taxon>
        <taxon>Proctotrupomorpha</taxon>
        <taxon>Chalcidoidea</taxon>
        <taxon>Aphelinidae</taxon>
        <taxon>Aphelininae</taxon>
        <taxon>Eretmocerus</taxon>
    </lineage>
</organism>